<feature type="binding site" evidence="13">
    <location>
        <position position="105"/>
    </location>
    <ligand>
        <name>sn-glycerol 3-phosphate</name>
        <dbReference type="ChEBI" id="CHEBI:57597"/>
    </ligand>
</feature>
<dbReference type="Pfam" id="PF01210">
    <property type="entry name" value="NAD_Gly3P_dh_N"/>
    <property type="match status" value="1"/>
</dbReference>
<dbReference type="RefSeq" id="WP_066603125.1">
    <property type="nucleotide sequence ID" value="NZ_CP014230.1"/>
</dbReference>
<evidence type="ECO:0000256" key="17">
    <source>
        <dbReference type="RuleBase" id="RU000437"/>
    </source>
</evidence>
<feature type="binding site" evidence="13">
    <location>
        <position position="190"/>
    </location>
    <ligand>
        <name>sn-glycerol 3-phosphate</name>
        <dbReference type="ChEBI" id="CHEBI:57597"/>
    </ligand>
</feature>
<comment type="catalytic activity">
    <reaction evidence="13">
        <text>sn-glycerol 3-phosphate + NAD(+) = dihydroxyacetone phosphate + NADH + H(+)</text>
        <dbReference type="Rhea" id="RHEA:11092"/>
        <dbReference type="ChEBI" id="CHEBI:15378"/>
        <dbReference type="ChEBI" id="CHEBI:57540"/>
        <dbReference type="ChEBI" id="CHEBI:57597"/>
        <dbReference type="ChEBI" id="CHEBI:57642"/>
        <dbReference type="ChEBI" id="CHEBI:57945"/>
        <dbReference type="EC" id="1.1.1.94"/>
    </reaction>
</comment>
<dbReference type="InterPro" id="IPR006168">
    <property type="entry name" value="G3P_DH_NAD-dep"/>
</dbReference>
<dbReference type="PRINTS" id="PR00077">
    <property type="entry name" value="GPDHDRGNASE"/>
</dbReference>
<keyword evidence="2 13" id="KW-0444">Lipid biosynthesis</keyword>
<feature type="binding site" evidence="13">
    <location>
        <position position="280"/>
    </location>
    <ligand>
        <name>NADPH</name>
        <dbReference type="ChEBI" id="CHEBI:57783"/>
    </ligand>
</feature>
<evidence type="ECO:0000256" key="13">
    <source>
        <dbReference type="HAMAP-Rule" id="MF_00394"/>
    </source>
</evidence>
<evidence type="ECO:0000256" key="2">
    <source>
        <dbReference type="ARBA" id="ARBA00022516"/>
    </source>
</evidence>
<feature type="binding site" evidence="13">
    <location>
        <position position="137"/>
    </location>
    <ligand>
        <name>sn-glycerol 3-phosphate</name>
        <dbReference type="ChEBI" id="CHEBI:57597"/>
    </ligand>
</feature>
<dbReference type="STRING" id="888061.AXF15_02950"/>
<feature type="binding site" evidence="13">
    <location>
        <position position="10"/>
    </location>
    <ligand>
        <name>NADPH</name>
        <dbReference type="ChEBI" id="CHEBI:57783"/>
    </ligand>
</feature>
<dbReference type="InterPro" id="IPR013328">
    <property type="entry name" value="6PGD_dom2"/>
</dbReference>
<keyword evidence="4 13" id="KW-0560">Oxidoreductase</keyword>
<dbReference type="PANTHER" id="PTHR11728:SF1">
    <property type="entry name" value="GLYCEROL-3-PHOSPHATE DEHYDROGENASE [NAD(+)] 2, CHLOROPLASTIC"/>
    <property type="match status" value="1"/>
</dbReference>
<dbReference type="FunFam" id="3.40.50.720:FF:000019">
    <property type="entry name" value="Glycerol-3-phosphate dehydrogenase [NAD(P)+]"/>
    <property type="match status" value="1"/>
</dbReference>
<evidence type="ECO:0000256" key="11">
    <source>
        <dbReference type="ARBA" id="ARBA00069372"/>
    </source>
</evidence>
<dbReference type="PANTHER" id="PTHR11728">
    <property type="entry name" value="GLYCEROL-3-PHOSPHATE DEHYDROGENASE"/>
    <property type="match status" value="1"/>
</dbReference>
<evidence type="ECO:0000256" key="14">
    <source>
        <dbReference type="PIRSR" id="PIRSR000114-1"/>
    </source>
</evidence>
<feature type="binding site" evidence="13">
    <location>
        <position position="253"/>
    </location>
    <ligand>
        <name>sn-glycerol 3-phosphate</name>
        <dbReference type="ChEBI" id="CHEBI:57597"/>
    </ligand>
</feature>
<evidence type="ECO:0000313" key="21">
    <source>
        <dbReference type="Proteomes" id="UP000063964"/>
    </source>
</evidence>
<dbReference type="EC" id="1.1.1.94" evidence="10 13"/>
<dbReference type="GO" id="GO:0046167">
    <property type="term" value="P:glycerol-3-phosphate biosynthetic process"/>
    <property type="evidence" value="ECO:0007669"/>
    <property type="project" value="UniProtKB-UniRule"/>
</dbReference>
<evidence type="ECO:0000256" key="1">
    <source>
        <dbReference type="ARBA" id="ARBA00011009"/>
    </source>
</evidence>
<keyword evidence="13" id="KW-0547">Nucleotide-binding</keyword>
<feature type="binding site" evidence="13">
    <location>
        <position position="31"/>
    </location>
    <ligand>
        <name>NADPH</name>
        <dbReference type="ChEBI" id="CHEBI:57783"/>
    </ligand>
</feature>
<dbReference type="Proteomes" id="UP000063964">
    <property type="component" value="Chromosome"/>
</dbReference>
<evidence type="ECO:0000256" key="5">
    <source>
        <dbReference type="ARBA" id="ARBA00023027"/>
    </source>
</evidence>
<dbReference type="InterPro" id="IPR008927">
    <property type="entry name" value="6-PGluconate_DH-like_C_sf"/>
</dbReference>
<evidence type="ECO:0000256" key="7">
    <source>
        <dbReference type="ARBA" id="ARBA00023209"/>
    </source>
</evidence>
<comment type="pathway">
    <text evidence="13">Membrane lipid metabolism; glycerophospholipid metabolism.</text>
</comment>
<feature type="binding site" evidence="13">
    <location>
        <position position="278"/>
    </location>
    <ligand>
        <name>NADPH</name>
        <dbReference type="ChEBI" id="CHEBI:57783"/>
    </ligand>
</feature>
<feature type="domain" description="Glycerol-3-phosphate dehydrogenase NAD-dependent N-terminal" evidence="18">
    <location>
        <begin position="3"/>
        <end position="159"/>
    </location>
</feature>
<feature type="binding site" evidence="15">
    <location>
        <position position="105"/>
    </location>
    <ligand>
        <name>substrate</name>
    </ligand>
</feature>
<name>A0A0X8JNV6_9BACT</name>
<gene>
    <name evidence="13 20" type="primary">gpsA</name>
    <name evidence="20" type="ORF">AXF15_02950</name>
</gene>
<evidence type="ECO:0000313" key="20">
    <source>
        <dbReference type="EMBL" id="AMD92167.1"/>
    </source>
</evidence>
<dbReference type="GO" id="GO:0005975">
    <property type="term" value="P:carbohydrate metabolic process"/>
    <property type="evidence" value="ECO:0007669"/>
    <property type="project" value="InterPro"/>
</dbReference>
<evidence type="ECO:0000256" key="6">
    <source>
        <dbReference type="ARBA" id="ARBA00023098"/>
    </source>
</evidence>
<organism evidence="20 21">
    <name type="scientific">Desulfomicrobium orale DSM 12838</name>
    <dbReference type="NCBI Taxonomy" id="888061"/>
    <lineage>
        <taxon>Bacteria</taxon>
        <taxon>Pseudomonadati</taxon>
        <taxon>Thermodesulfobacteriota</taxon>
        <taxon>Desulfovibrionia</taxon>
        <taxon>Desulfovibrionales</taxon>
        <taxon>Desulfomicrobiaceae</taxon>
        <taxon>Desulfomicrobium</taxon>
    </lineage>
</organism>
<feature type="binding site" evidence="13">
    <location>
        <position position="48"/>
    </location>
    <ligand>
        <name>NADPH</name>
        <dbReference type="ChEBI" id="CHEBI:57783"/>
    </ligand>
</feature>
<proteinExistence type="inferred from homology"/>
<evidence type="ECO:0000259" key="19">
    <source>
        <dbReference type="Pfam" id="PF07479"/>
    </source>
</evidence>
<keyword evidence="8 13" id="KW-1208">Phospholipid metabolism</keyword>
<dbReference type="InterPro" id="IPR006109">
    <property type="entry name" value="G3P_DH_NAD-dep_C"/>
</dbReference>
<dbReference type="GO" id="GO:0141153">
    <property type="term" value="F:glycerol-3-phosphate dehydrogenase (NADP+) activity"/>
    <property type="evidence" value="ECO:0007669"/>
    <property type="project" value="RHEA"/>
</dbReference>
<dbReference type="KEGG" id="doa:AXF15_02950"/>
<evidence type="ECO:0000259" key="18">
    <source>
        <dbReference type="Pfam" id="PF01210"/>
    </source>
</evidence>
<dbReference type="Gene3D" id="3.40.50.720">
    <property type="entry name" value="NAD(P)-binding Rossmann-like Domain"/>
    <property type="match status" value="1"/>
</dbReference>
<feature type="binding site" evidence="13">
    <location>
        <position position="139"/>
    </location>
    <ligand>
        <name>NADPH</name>
        <dbReference type="ChEBI" id="CHEBI:57783"/>
    </ligand>
</feature>
<dbReference type="HAMAP" id="MF_00394">
    <property type="entry name" value="NAD_Glyc3P_dehydrog"/>
    <property type="match status" value="1"/>
</dbReference>
<feature type="binding site" evidence="13">
    <location>
        <position position="135"/>
    </location>
    <ligand>
        <name>sn-glycerol 3-phosphate</name>
        <dbReference type="ChEBI" id="CHEBI:57597"/>
    </ligand>
</feature>
<dbReference type="InterPro" id="IPR011128">
    <property type="entry name" value="G3P_DH_NAD-dep_N"/>
</dbReference>
<accession>A0A0X8JNV6</accession>
<feature type="binding site" evidence="13">
    <location>
        <position position="255"/>
    </location>
    <ligand>
        <name>sn-glycerol 3-phosphate</name>
        <dbReference type="ChEBI" id="CHEBI:57597"/>
    </ligand>
</feature>
<dbReference type="SUPFAM" id="SSF48179">
    <property type="entry name" value="6-phosphogluconate dehydrogenase C-terminal domain-like"/>
    <property type="match status" value="1"/>
</dbReference>
<protein>
    <recommendedName>
        <fullName evidence="11 13">Glycerol-3-phosphate dehydrogenase [NAD(P)+]</fullName>
        <ecNumber evidence="10 13">1.1.1.94</ecNumber>
    </recommendedName>
    <alternativeName>
        <fullName evidence="13">NAD(P)(+)-dependent glycerol-3-phosphate dehydrogenase</fullName>
    </alternativeName>
    <alternativeName>
        <fullName evidence="12 13">NAD(P)H-dependent dihydroxyacetone-phosphate reductase</fullName>
    </alternativeName>
</protein>
<feature type="active site" description="Proton acceptor" evidence="13 14">
    <location>
        <position position="190"/>
    </location>
</feature>
<evidence type="ECO:0000256" key="9">
    <source>
        <dbReference type="ARBA" id="ARBA00052716"/>
    </source>
</evidence>
<dbReference type="FunFam" id="1.10.1040.10:FF:000001">
    <property type="entry name" value="Glycerol-3-phosphate dehydrogenase [NAD(P)+]"/>
    <property type="match status" value="1"/>
</dbReference>
<comment type="subcellular location">
    <subcellularLocation>
        <location evidence="13">Cytoplasm</location>
    </subcellularLocation>
</comment>
<keyword evidence="5 13" id="KW-0520">NAD</keyword>
<dbReference type="GO" id="GO:0141152">
    <property type="term" value="F:glycerol-3-phosphate dehydrogenase (NAD+) activity"/>
    <property type="evidence" value="ECO:0007669"/>
    <property type="project" value="RHEA"/>
</dbReference>
<feature type="binding site" evidence="16">
    <location>
        <begin position="7"/>
        <end position="12"/>
    </location>
    <ligand>
        <name>NAD(+)</name>
        <dbReference type="ChEBI" id="CHEBI:57540"/>
    </ligand>
</feature>
<dbReference type="GO" id="GO:0051287">
    <property type="term" value="F:NAD binding"/>
    <property type="evidence" value="ECO:0007669"/>
    <property type="project" value="InterPro"/>
</dbReference>
<feature type="binding site" evidence="13">
    <location>
        <position position="254"/>
    </location>
    <ligand>
        <name>NADPH</name>
        <dbReference type="ChEBI" id="CHEBI:57783"/>
    </ligand>
</feature>
<evidence type="ECO:0000256" key="16">
    <source>
        <dbReference type="PIRSR" id="PIRSR000114-3"/>
    </source>
</evidence>
<dbReference type="OrthoDB" id="9812273at2"/>
<dbReference type="UniPathway" id="UPA00940"/>
<evidence type="ECO:0000256" key="12">
    <source>
        <dbReference type="ARBA" id="ARBA00080511"/>
    </source>
</evidence>
<dbReference type="PIRSF" id="PIRSF000114">
    <property type="entry name" value="Glycerol-3-P_dh"/>
    <property type="match status" value="1"/>
</dbReference>
<keyword evidence="6 13" id="KW-0443">Lipid metabolism</keyword>
<feature type="binding site" evidence="15">
    <location>
        <begin position="254"/>
        <end position="255"/>
    </location>
    <ligand>
        <name>substrate</name>
    </ligand>
</feature>
<dbReference type="NCBIfam" id="NF000942">
    <property type="entry name" value="PRK00094.1-4"/>
    <property type="match status" value="1"/>
</dbReference>
<comment type="similarity">
    <text evidence="1 13 17">Belongs to the NAD-dependent glycerol-3-phosphate dehydrogenase family.</text>
</comment>
<comment type="function">
    <text evidence="13">Catalyzes the reduction of the glycolytic intermediate dihydroxyacetone phosphate (DHAP) to sn-glycerol 3-phosphate (G3P), the key precursor for phospholipid synthesis.</text>
</comment>
<dbReference type="Gene3D" id="1.10.1040.10">
    <property type="entry name" value="N-(1-d-carboxylethyl)-l-norvaline Dehydrogenase, domain 2"/>
    <property type="match status" value="1"/>
</dbReference>
<evidence type="ECO:0000256" key="8">
    <source>
        <dbReference type="ARBA" id="ARBA00023264"/>
    </source>
</evidence>
<keyword evidence="3 13" id="KW-0521">NADP</keyword>
<dbReference type="EMBL" id="CP014230">
    <property type="protein sequence ID" value="AMD92167.1"/>
    <property type="molecule type" value="Genomic_DNA"/>
</dbReference>
<feature type="domain" description="Glycerol-3-phosphate dehydrogenase NAD-dependent C-terminal" evidence="19">
    <location>
        <begin position="179"/>
        <end position="319"/>
    </location>
</feature>
<comment type="catalytic activity">
    <reaction evidence="9">
        <text>sn-glycerol 3-phosphate + NADP(+) = dihydroxyacetone phosphate + NADPH + H(+)</text>
        <dbReference type="Rhea" id="RHEA:11096"/>
        <dbReference type="ChEBI" id="CHEBI:15378"/>
        <dbReference type="ChEBI" id="CHEBI:57597"/>
        <dbReference type="ChEBI" id="CHEBI:57642"/>
        <dbReference type="ChEBI" id="CHEBI:57783"/>
        <dbReference type="ChEBI" id="CHEBI:58349"/>
        <dbReference type="EC" id="1.1.1.94"/>
    </reaction>
    <physiologicalReaction direction="right-to-left" evidence="9">
        <dbReference type="Rhea" id="RHEA:11098"/>
    </physiologicalReaction>
</comment>
<dbReference type="GO" id="GO:0005829">
    <property type="term" value="C:cytosol"/>
    <property type="evidence" value="ECO:0007669"/>
    <property type="project" value="TreeGrafter"/>
</dbReference>
<dbReference type="GO" id="GO:0008654">
    <property type="term" value="P:phospholipid biosynthetic process"/>
    <property type="evidence" value="ECO:0007669"/>
    <property type="project" value="UniProtKB-KW"/>
</dbReference>
<evidence type="ECO:0000256" key="15">
    <source>
        <dbReference type="PIRSR" id="PIRSR000114-2"/>
    </source>
</evidence>
<feature type="binding site" evidence="13">
    <location>
        <position position="254"/>
    </location>
    <ligand>
        <name>sn-glycerol 3-phosphate</name>
        <dbReference type="ChEBI" id="CHEBI:57597"/>
    </ligand>
</feature>
<evidence type="ECO:0000256" key="10">
    <source>
        <dbReference type="ARBA" id="ARBA00066687"/>
    </source>
</evidence>
<comment type="caution">
    <text evidence="13">Lacks conserved residue(s) required for the propagation of feature annotation.</text>
</comment>
<feature type="binding site" evidence="13">
    <location>
        <position position="11"/>
    </location>
    <ligand>
        <name>NADPH</name>
        <dbReference type="ChEBI" id="CHEBI:57783"/>
    </ligand>
</feature>
<dbReference type="SUPFAM" id="SSF51735">
    <property type="entry name" value="NAD(P)-binding Rossmann-fold domains"/>
    <property type="match status" value="1"/>
</dbReference>
<reference evidence="21" key="1">
    <citation type="submission" date="2016-02" db="EMBL/GenBank/DDBJ databases">
        <authorList>
            <person name="Holder M.E."/>
            <person name="Ajami N.J."/>
            <person name="Petrosino J.F."/>
        </authorList>
    </citation>
    <scope>NUCLEOTIDE SEQUENCE [LARGE SCALE GENOMIC DNA]</scope>
    <source>
        <strain evidence="21">DSM 12838</strain>
    </source>
</reference>
<keyword evidence="21" id="KW-1185">Reference proteome</keyword>
<dbReference type="Pfam" id="PF07479">
    <property type="entry name" value="NAD_Gly3P_dh_C"/>
    <property type="match status" value="1"/>
</dbReference>
<feature type="binding site" evidence="13">
    <location>
        <position position="105"/>
    </location>
    <ligand>
        <name>NADPH</name>
        <dbReference type="ChEBI" id="CHEBI:57783"/>
    </ligand>
</feature>
<dbReference type="PROSITE" id="PS00957">
    <property type="entry name" value="NAD_G3PDH"/>
    <property type="match status" value="1"/>
</dbReference>
<sequence>MHIAVLGGGSWGTALADMLARKGERVRLWVRNAEAAREISETGMNARYLPGHALCPALEARSDPAEVLHGTDCVVLAIPCQSMDGCLRDLRGFFPPAPRIVCASKGVELGTFRTMRQVVEDGLAGLTPRYAILSGPSFASEVAACRPTAVVLGCTDPDMADFAQHLFSTRHLRVYVNDDVTGVELGGAVKNIMAIASGIADGVGFGENARAGLITRGLSEMSRLGAALGARPETFMGLSGLGDLVLTCTGDQSRNRRVGLAIGGGKTLEETLANMRNVAEGVKTTQAVRELGLKLGIELPITEQVHAVLFTGKDPAGAVHELMNRPLRDE</sequence>
<dbReference type="NCBIfam" id="NF000940">
    <property type="entry name" value="PRK00094.1-2"/>
    <property type="match status" value="1"/>
</dbReference>
<dbReference type="GO" id="GO:0046168">
    <property type="term" value="P:glycerol-3-phosphate catabolic process"/>
    <property type="evidence" value="ECO:0007669"/>
    <property type="project" value="InterPro"/>
</dbReference>
<feature type="binding site" evidence="16">
    <location>
        <position position="139"/>
    </location>
    <ligand>
        <name>NAD(+)</name>
        <dbReference type="ChEBI" id="CHEBI:57540"/>
    </ligand>
</feature>
<keyword evidence="7 13" id="KW-0594">Phospholipid biosynthesis</keyword>
<dbReference type="InterPro" id="IPR036291">
    <property type="entry name" value="NAD(P)-bd_dom_sf"/>
</dbReference>
<evidence type="ECO:0000256" key="3">
    <source>
        <dbReference type="ARBA" id="ARBA00022857"/>
    </source>
</evidence>
<feature type="binding site" evidence="16">
    <location>
        <position position="254"/>
    </location>
    <ligand>
        <name>NAD(+)</name>
        <dbReference type="ChEBI" id="CHEBI:57540"/>
    </ligand>
</feature>
<evidence type="ECO:0000256" key="4">
    <source>
        <dbReference type="ARBA" id="ARBA00023002"/>
    </source>
</evidence>
<keyword evidence="13" id="KW-0963">Cytoplasm</keyword>
<dbReference type="GO" id="GO:0006650">
    <property type="term" value="P:glycerophospholipid metabolic process"/>
    <property type="evidence" value="ECO:0007669"/>
    <property type="project" value="UniProtKB-UniRule"/>
</dbReference>
<feature type="binding site" evidence="13">
    <location>
        <position position="243"/>
    </location>
    <ligand>
        <name>sn-glycerol 3-phosphate</name>
        <dbReference type="ChEBI" id="CHEBI:57597"/>
    </ligand>
</feature>
<dbReference type="AlphaFoldDB" id="A0A0X8JNV6"/>